<dbReference type="InterPro" id="IPR029055">
    <property type="entry name" value="Ntn_hydrolases_N"/>
</dbReference>
<dbReference type="GO" id="GO:0008233">
    <property type="term" value="F:peptidase activity"/>
    <property type="evidence" value="ECO:0007669"/>
    <property type="project" value="UniProtKB-KW"/>
</dbReference>
<proteinExistence type="predicted"/>
<accession>A0A7X6DU80</accession>
<dbReference type="InterPro" id="IPR001353">
    <property type="entry name" value="Proteasome_sua/b"/>
</dbReference>
<dbReference type="EMBL" id="VTOW01000006">
    <property type="protein sequence ID" value="NKE73342.1"/>
    <property type="molecule type" value="Genomic_DNA"/>
</dbReference>
<keyword evidence="1" id="KW-0647">Proteasome</keyword>
<name>A0A7X6DU80_9BACT</name>
<evidence type="ECO:0000313" key="2">
    <source>
        <dbReference type="Proteomes" id="UP000534783"/>
    </source>
</evidence>
<dbReference type="GO" id="GO:0005839">
    <property type="term" value="C:proteasome core complex"/>
    <property type="evidence" value="ECO:0007669"/>
    <property type="project" value="InterPro"/>
</dbReference>
<sequence>MTYCVGMLLDSGLVFASDSRTNAGVDHIATFRKMTVYEKPGDRLLVLMAAGNLSITQGVINLLDEDPSAEIGETIWNVPSLYAAARLVGSALRKIYEIDGGYLKQHGEEFIASIILGGQIRGEQPRLFNIYAAGNFIEATAETPYFQIGESKYGKPILDRLITRSSTLDEGAKCALLSFDSTIRSNISVGLPIDLLCYERDRLRVDVRRSIDQQDPYFCEIKRQWAEGLRETFARLPDPCWGEKLDPI</sequence>
<dbReference type="GO" id="GO:0051603">
    <property type="term" value="P:proteolysis involved in protein catabolic process"/>
    <property type="evidence" value="ECO:0007669"/>
    <property type="project" value="InterPro"/>
</dbReference>
<dbReference type="RefSeq" id="WP_168063294.1">
    <property type="nucleotide sequence ID" value="NZ_VTOW01000006.1"/>
</dbReference>
<keyword evidence="1" id="KW-0378">Hydrolase</keyword>
<dbReference type="CDD" id="cd03765">
    <property type="entry name" value="proteasome_beta_bacterial"/>
    <property type="match status" value="1"/>
</dbReference>
<dbReference type="InterPro" id="IPR016545">
    <property type="entry name" value="UCP009120_prtse"/>
</dbReference>
<dbReference type="Gene3D" id="3.60.20.10">
    <property type="entry name" value="Glutamine Phosphoribosylpyrophosphate, subunit 1, domain 1"/>
    <property type="match status" value="1"/>
</dbReference>
<reference evidence="1 2" key="1">
    <citation type="journal article" date="2020" name="Nature">
        <title>Bacterial chemolithoautotrophy via manganese oxidation.</title>
        <authorList>
            <person name="Yu H."/>
            <person name="Leadbetter J.R."/>
        </authorList>
    </citation>
    <scope>NUCLEOTIDE SEQUENCE [LARGE SCALE GENOMIC DNA]</scope>
    <source>
        <strain evidence="1 2">Mn-1</strain>
    </source>
</reference>
<keyword evidence="1" id="KW-0645">Protease</keyword>
<dbReference type="SUPFAM" id="SSF56235">
    <property type="entry name" value="N-terminal nucleophile aminohydrolases (Ntn hydrolases)"/>
    <property type="match status" value="1"/>
</dbReference>
<organism evidence="1 2">
    <name type="scientific">Candidatus Manganitrophus noduliformans</name>
    <dbReference type="NCBI Taxonomy" id="2606439"/>
    <lineage>
        <taxon>Bacteria</taxon>
        <taxon>Pseudomonadati</taxon>
        <taxon>Nitrospirota</taxon>
        <taxon>Nitrospiria</taxon>
        <taxon>Candidatus Troglogloeales</taxon>
        <taxon>Candidatus Manganitrophaceae</taxon>
        <taxon>Candidatus Manganitrophus</taxon>
    </lineage>
</organism>
<protein>
    <submittedName>
        <fullName evidence="1">Proteasome-type protease</fullName>
    </submittedName>
</protein>
<dbReference type="AlphaFoldDB" id="A0A7X6DU80"/>
<dbReference type="Proteomes" id="UP000534783">
    <property type="component" value="Unassembled WGS sequence"/>
</dbReference>
<gene>
    <name evidence="1" type="ORF">MNODULE_21515</name>
</gene>
<dbReference type="PIRSF" id="PIRSF009120">
    <property type="entry name" value="UCP009120_prtse"/>
    <property type="match status" value="1"/>
</dbReference>
<comment type="caution">
    <text evidence="1">The sequence shown here is derived from an EMBL/GenBank/DDBJ whole genome shotgun (WGS) entry which is preliminary data.</text>
</comment>
<evidence type="ECO:0000313" key="1">
    <source>
        <dbReference type="EMBL" id="NKE73342.1"/>
    </source>
</evidence>
<dbReference type="Pfam" id="PF00227">
    <property type="entry name" value="Proteasome"/>
    <property type="match status" value="1"/>
</dbReference>
<keyword evidence="2" id="KW-1185">Reference proteome</keyword>